<name>A0A0A0BHE3_9GAMM</name>
<dbReference type="InterPro" id="IPR051910">
    <property type="entry name" value="ComF/GntX_DNA_util-trans"/>
</dbReference>
<dbReference type="CDD" id="cd06223">
    <property type="entry name" value="PRTases_typeI"/>
    <property type="match status" value="1"/>
</dbReference>
<dbReference type="Gene3D" id="3.40.50.2020">
    <property type="match status" value="1"/>
</dbReference>
<dbReference type="Proteomes" id="UP000029999">
    <property type="component" value="Unassembled WGS sequence"/>
</dbReference>
<evidence type="ECO:0000313" key="4">
    <source>
        <dbReference type="Proteomes" id="UP000029999"/>
    </source>
</evidence>
<evidence type="ECO:0000259" key="2">
    <source>
        <dbReference type="Pfam" id="PF18912"/>
    </source>
</evidence>
<comment type="similarity">
    <text evidence="1">Belongs to the ComF/GntX family.</text>
</comment>
<dbReference type="InterPro" id="IPR029057">
    <property type="entry name" value="PRTase-like"/>
</dbReference>
<gene>
    <name evidence="3" type="ORF">LP43_0880</name>
</gene>
<dbReference type="AlphaFoldDB" id="A0A0A0BHE3"/>
<dbReference type="STRING" id="392484.LP43_0880"/>
<reference evidence="3 4" key="1">
    <citation type="submission" date="2014-09" db="EMBL/GenBank/DDBJ databases">
        <authorList>
            <person name="Grob C."/>
            <person name="Taubert M."/>
            <person name="Howat A.M."/>
            <person name="Burns O.J."/>
            <person name="Dixon J.L."/>
            <person name="Chen Y."/>
            <person name="Murrell J.C."/>
        </authorList>
    </citation>
    <scope>NUCLEOTIDE SEQUENCE [LARGE SCALE GENOMIC DNA]</scope>
    <source>
        <strain evidence="3">L4</strain>
    </source>
</reference>
<evidence type="ECO:0000313" key="3">
    <source>
        <dbReference type="EMBL" id="KGM07270.1"/>
    </source>
</evidence>
<dbReference type="PANTHER" id="PTHR47505">
    <property type="entry name" value="DNA UTILIZATION PROTEIN YHGH"/>
    <property type="match status" value="1"/>
</dbReference>
<dbReference type="InterPro" id="IPR044005">
    <property type="entry name" value="DZR_2"/>
</dbReference>
<organism evidence="3 4">
    <name type="scientific">Methylophaga thiooxydans</name>
    <dbReference type="NCBI Taxonomy" id="392484"/>
    <lineage>
        <taxon>Bacteria</taxon>
        <taxon>Pseudomonadati</taxon>
        <taxon>Pseudomonadota</taxon>
        <taxon>Gammaproteobacteria</taxon>
        <taxon>Thiotrichales</taxon>
        <taxon>Piscirickettsiaceae</taxon>
        <taxon>Methylophaga</taxon>
    </lineage>
</organism>
<dbReference type="EMBL" id="JRQD01000002">
    <property type="protein sequence ID" value="KGM07270.1"/>
    <property type="molecule type" value="Genomic_DNA"/>
</dbReference>
<evidence type="ECO:0000256" key="1">
    <source>
        <dbReference type="ARBA" id="ARBA00008007"/>
    </source>
</evidence>
<dbReference type="PANTHER" id="PTHR47505:SF1">
    <property type="entry name" value="DNA UTILIZATION PROTEIN YHGH"/>
    <property type="match status" value="1"/>
</dbReference>
<comment type="caution">
    <text evidence="3">The sequence shown here is derived from an EMBL/GenBank/DDBJ whole genome shotgun (WGS) entry which is preliminary data.</text>
</comment>
<dbReference type="InterPro" id="IPR000836">
    <property type="entry name" value="PRTase_dom"/>
</dbReference>
<feature type="domain" description="Double zinc ribbon" evidence="2">
    <location>
        <begin position="19"/>
        <end position="69"/>
    </location>
</feature>
<protein>
    <submittedName>
        <fullName evidence="3">Protein YhgH</fullName>
    </submittedName>
</protein>
<dbReference type="SUPFAM" id="SSF53271">
    <property type="entry name" value="PRTase-like"/>
    <property type="match status" value="1"/>
</dbReference>
<dbReference type="Pfam" id="PF18912">
    <property type="entry name" value="DZR_2"/>
    <property type="match status" value="1"/>
</dbReference>
<accession>A0A0A0BHE3</accession>
<proteinExistence type="inferred from homology"/>
<sequence>MAMARFSTLTHQLQELYRKVFPIPCLLCGLAAEQYGLCQPCMAELPVLGHACKRCALPLQNAQICGRCLNAPPNQDYSFSLYRYEGTIRRCITAFKYHKQLQFSRLFGQQMAHVLSARPELPDCLVPIPLHPRRLRHRGFNQSAEVAKYLASALNIAYRPELLKRVRLTQSQSELPFKQRKKNMRNAFACRTKQLPKHVAIIDDVMTSGYTAGEAAKIFKRQGVEVIEVWTIARAISHY</sequence>